<dbReference type="PANTHER" id="PTHR33371:SF4">
    <property type="entry name" value="INTERMEMBRANE PHOSPHOLIPID TRANSPORT SYSTEM BINDING PROTEIN MLAD"/>
    <property type="match status" value="1"/>
</dbReference>
<keyword evidence="1" id="KW-1133">Transmembrane helix</keyword>
<gene>
    <name evidence="3" type="ORF">SDC9_68603</name>
</gene>
<protein>
    <recommendedName>
        <fullName evidence="2">Mce/MlaD domain-containing protein</fullName>
    </recommendedName>
</protein>
<organism evidence="3">
    <name type="scientific">bioreactor metagenome</name>
    <dbReference type="NCBI Taxonomy" id="1076179"/>
    <lineage>
        <taxon>unclassified sequences</taxon>
        <taxon>metagenomes</taxon>
        <taxon>ecological metagenomes</taxon>
    </lineage>
</organism>
<keyword evidence="1" id="KW-0812">Transmembrane</keyword>
<feature type="domain" description="Mce/MlaD" evidence="2">
    <location>
        <begin position="50"/>
        <end position="125"/>
    </location>
</feature>
<proteinExistence type="predicted"/>
<keyword evidence="1" id="KW-0472">Membrane</keyword>
<sequence>MVRGSNKKQIMQGQGKFSRNFIIGVSFLIALVLLYFGVNFLKGTNILKKQNTYVVMFDDVTGLYPSSPVYVNGYQIGLVNAIRMHSSDPIQFAVDINLEGDYRIPKGSYFEFGSDLLGASTVSLVANKDVSELLVPGDTLHGRQRQGMMNSVTSVAPKADSILTHIDSVVLTLNKLLTNPVWEQSLAGIGSTVDQLDQSSKSMNAIMASIRKDLPNITQNLNVISNDLKDVTAELNSLELQKTFNSIDNTVENLKILSSKLNSTDNSLGKLTNDTQLHDSLTNTIHTATKLLEDIRENPERYLSVRVRLF</sequence>
<feature type="transmembrane region" description="Helical" evidence="1">
    <location>
        <begin position="21"/>
        <end position="41"/>
    </location>
</feature>
<dbReference type="InterPro" id="IPR003399">
    <property type="entry name" value="Mce/MlaD"/>
</dbReference>
<evidence type="ECO:0000256" key="1">
    <source>
        <dbReference type="SAM" id="Phobius"/>
    </source>
</evidence>
<dbReference type="AlphaFoldDB" id="A0A644Y0V8"/>
<name>A0A644Y0V8_9ZZZZ</name>
<comment type="caution">
    <text evidence="3">The sequence shown here is derived from an EMBL/GenBank/DDBJ whole genome shotgun (WGS) entry which is preliminary data.</text>
</comment>
<evidence type="ECO:0000313" key="3">
    <source>
        <dbReference type="EMBL" id="MPM22152.1"/>
    </source>
</evidence>
<accession>A0A644Y0V8</accession>
<dbReference type="Pfam" id="PF02470">
    <property type="entry name" value="MlaD"/>
    <property type="match status" value="1"/>
</dbReference>
<reference evidence="3" key="1">
    <citation type="submission" date="2019-08" db="EMBL/GenBank/DDBJ databases">
        <authorList>
            <person name="Kucharzyk K."/>
            <person name="Murdoch R.W."/>
            <person name="Higgins S."/>
            <person name="Loffler F."/>
        </authorList>
    </citation>
    <scope>NUCLEOTIDE SEQUENCE</scope>
</reference>
<dbReference type="PANTHER" id="PTHR33371">
    <property type="entry name" value="INTERMEMBRANE PHOSPHOLIPID TRANSPORT SYSTEM BINDING PROTEIN MLAD-RELATED"/>
    <property type="match status" value="1"/>
</dbReference>
<evidence type="ECO:0000259" key="2">
    <source>
        <dbReference type="Pfam" id="PF02470"/>
    </source>
</evidence>
<dbReference type="InterPro" id="IPR052336">
    <property type="entry name" value="MlaD_Phospholipid_Transporter"/>
</dbReference>
<dbReference type="EMBL" id="VSSQ01003747">
    <property type="protein sequence ID" value="MPM22152.1"/>
    <property type="molecule type" value="Genomic_DNA"/>
</dbReference>